<feature type="transmembrane region" description="Helical" evidence="8">
    <location>
        <begin position="23"/>
        <end position="47"/>
    </location>
</feature>
<dbReference type="InterPro" id="IPR021040">
    <property type="entry name" value="LRRC8_Pannexin-like"/>
</dbReference>
<dbReference type="Proteomes" id="UP000694397">
    <property type="component" value="Chromosome 8"/>
</dbReference>
<evidence type="ECO:0000256" key="4">
    <source>
        <dbReference type="ARBA" id="ARBA00022989"/>
    </source>
</evidence>
<organism evidence="10 11">
    <name type="scientific">Scleropages formosus</name>
    <name type="common">Asian bonytongue</name>
    <name type="synonym">Osteoglossum formosum</name>
    <dbReference type="NCBI Taxonomy" id="113540"/>
    <lineage>
        <taxon>Eukaryota</taxon>
        <taxon>Metazoa</taxon>
        <taxon>Chordata</taxon>
        <taxon>Craniata</taxon>
        <taxon>Vertebrata</taxon>
        <taxon>Euteleostomi</taxon>
        <taxon>Actinopterygii</taxon>
        <taxon>Neopterygii</taxon>
        <taxon>Teleostei</taxon>
        <taxon>Osteoglossocephala</taxon>
        <taxon>Osteoglossomorpha</taxon>
        <taxon>Osteoglossiformes</taxon>
        <taxon>Osteoglossidae</taxon>
        <taxon>Scleropages</taxon>
    </lineage>
</organism>
<reference evidence="10" key="2">
    <citation type="submission" date="2025-08" db="UniProtKB">
        <authorList>
            <consortium name="Ensembl"/>
        </authorList>
    </citation>
    <scope>IDENTIFICATION</scope>
</reference>
<reference evidence="10 11" key="1">
    <citation type="submission" date="2019-04" db="EMBL/GenBank/DDBJ databases">
        <authorList>
            <consortium name="Wellcome Sanger Institute Data Sharing"/>
        </authorList>
    </citation>
    <scope>NUCLEOTIDE SEQUENCE [LARGE SCALE GENOMIC DNA]</scope>
</reference>
<feature type="region of interest" description="Disordered" evidence="7">
    <location>
        <begin position="177"/>
        <end position="275"/>
    </location>
</feature>
<dbReference type="OrthoDB" id="676979at2759"/>
<evidence type="ECO:0000256" key="1">
    <source>
        <dbReference type="ARBA" id="ARBA00004236"/>
    </source>
</evidence>
<name>A0A8C9WDX5_SCLFO</name>
<keyword evidence="4 8" id="KW-1133">Transmembrane helix</keyword>
<evidence type="ECO:0000256" key="5">
    <source>
        <dbReference type="ARBA" id="ARBA00023136"/>
    </source>
</evidence>
<keyword evidence="2" id="KW-1003">Cell membrane</keyword>
<keyword evidence="5 8" id="KW-0472">Membrane</keyword>
<evidence type="ECO:0000259" key="9">
    <source>
        <dbReference type="Pfam" id="PF12534"/>
    </source>
</evidence>
<dbReference type="GO" id="GO:0005886">
    <property type="term" value="C:plasma membrane"/>
    <property type="evidence" value="ECO:0007669"/>
    <property type="project" value="UniProtKB-SubCell"/>
</dbReference>
<protein>
    <recommendedName>
        <fullName evidence="9">LRRC8 pannexin-like TM region domain-containing protein</fullName>
    </recommendedName>
</protein>
<evidence type="ECO:0000313" key="11">
    <source>
        <dbReference type="Proteomes" id="UP000694397"/>
    </source>
</evidence>
<evidence type="ECO:0000256" key="8">
    <source>
        <dbReference type="SAM" id="Phobius"/>
    </source>
</evidence>
<evidence type="ECO:0000256" key="6">
    <source>
        <dbReference type="ARBA" id="ARBA00023157"/>
    </source>
</evidence>
<reference evidence="10" key="3">
    <citation type="submission" date="2025-09" db="UniProtKB">
        <authorList>
            <consortium name="Ensembl"/>
        </authorList>
    </citation>
    <scope>IDENTIFICATION</scope>
</reference>
<proteinExistence type="predicted"/>
<sequence length="275" mass="29832">MFTLSELSSLNERQMSYRLLKPWWEVFMDYLVVLMLMVSVLAGTLLLSRDGVVCLPSDPLDVSPGRGSLGPTQALRGAFPPSKDVRVPNPLRISPTSQTPPKPSQYVYISQVCYHEALPWYSRFFPYVALLHSLVLMASGCFWFHFPRTSARIEHFVVILGKCAESPWTSRALSLTAQMDSTPSRSEEPVQLPSASRSPSLGGRSSRDSGTDSPAMSPCLNARSGCPSAAAPPSPSAVGLRGSAQPLRPAGHLRPRLDLLQVSPEGASELLSPAV</sequence>
<keyword evidence="3 8" id="KW-0812">Transmembrane</keyword>
<dbReference type="AlphaFoldDB" id="A0A8C9WDX5"/>
<evidence type="ECO:0000256" key="2">
    <source>
        <dbReference type="ARBA" id="ARBA00022475"/>
    </source>
</evidence>
<keyword evidence="6" id="KW-1015">Disulfide bond</keyword>
<feature type="compositionally biased region" description="Low complexity" evidence="7">
    <location>
        <begin position="192"/>
        <end position="204"/>
    </location>
</feature>
<feature type="transmembrane region" description="Helical" evidence="8">
    <location>
        <begin position="124"/>
        <end position="146"/>
    </location>
</feature>
<comment type="subcellular location">
    <subcellularLocation>
        <location evidence="1">Cell membrane</location>
    </subcellularLocation>
</comment>
<dbReference type="Pfam" id="PF12534">
    <property type="entry name" value="Pannexin_like"/>
    <property type="match status" value="1"/>
</dbReference>
<evidence type="ECO:0000256" key="7">
    <source>
        <dbReference type="SAM" id="MobiDB-lite"/>
    </source>
</evidence>
<accession>A0A8C9WDX5</accession>
<feature type="domain" description="LRRC8 pannexin-like TM region" evidence="9">
    <location>
        <begin position="1"/>
        <end position="191"/>
    </location>
</feature>
<dbReference type="Ensembl" id="ENSSFOT00015046919.1">
    <property type="protein sequence ID" value="ENSSFOP00015073108.1"/>
    <property type="gene ID" value="ENSSFOG00015030650.1"/>
</dbReference>
<evidence type="ECO:0000256" key="3">
    <source>
        <dbReference type="ARBA" id="ARBA00022692"/>
    </source>
</evidence>
<dbReference type="GeneTree" id="ENSGT01040000240732"/>
<keyword evidence="11" id="KW-1185">Reference proteome</keyword>
<evidence type="ECO:0000313" key="10">
    <source>
        <dbReference type="Ensembl" id="ENSSFOP00015073108.1"/>
    </source>
</evidence>